<feature type="domain" description="GFO/IDH/MocA-like oxidoreductase" evidence="2">
    <location>
        <begin position="142"/>
        <end position="265"/>
    </location>
</feature>
<dbReference type="GO" id="GO:0000166">
    <property type="term" value="F:nucleotide binding"/>
    <property type="evidence" value="ECO:0007669"/>
    <property type="project" value="InterPro"/>
</dbReference>
<dbReference type="Pfam" id="PF01408">
    <property type="entry name" value="GFO_IDH_MocA"/>
    <property type="match status" value="1"/>
</dbReference>
<dbReference type="InterPro" id="IPR055170">
    <property type="entry name" value="GFO_IDH_MocA-like_dom"/>
</dbReference>
<dbReference type="InterPro" id="IPR000683">
    <property type="entry name" value="Gfo/Idh/MocA-like_OxRdtase_N"/>
</dbReference>
<name>A0A6J4Q8E1_9ACTN</name>
<dbReference type="EMBL" id="CADCVA010000305">
    <property type="protein sequence ID" value="CAA9433301.1"/>
    <property type="molecule type" value="Genomic_DNA"/>
</dbReference>
<reference evidence="3" key="1">
    <citation type="submission" date="2020-02" db="EMBL/GenBank/DDBJ databases">
        <authorList>
            <person name="Meier V. D."/>
        </authorList>
    </citation>
    <scope>NUCLEOTIDE SEQUENCE</scope>
    <source>
        <strain evidence="3">AVDCRST_MAG82</strain>
    </source>
</reference>
<dbReference type="Gene3D" id="3.30.360.10">
    <property type="entry name" value="Dihydrodipicolinate Reductase, domain 2"/>
    <property type="match status" value="1"/>
</dbReference>
<dbReference type="PANTHER" id="PTHR43249">
    <property type="entry name" value="UDP-N-ACETYL-2-AMINO-2-DEOXY-D-GLUCURONATE OXIDASE"/>
    <property type="match status" value="1"/>
</dbReference>
<dbReference type="PANTHER" id="PTHR43249:SF1">
    <property type="entry name" value="D-GLUCOSIDE 3-DEHYDROGENASE"/>
    <property type="match status" value="1"/>
</dbReference>
<proteinExistence type="predicted"/>
<evidence type="ECO:0000313" key="3">
    <source>
        <dbReference type="EMBL" id="CAA9433301.1"/>
    </source>
</evidence>
<dbReference type="InterPro" id="IPR052515">
    <property type="entry name" value="Gfo/Idh/MocA_Oxidoreductase"/>
</dbReference>
<evidence type="ECO:0000259" key="2">
    <source>
        <dbReference type="Pfam" id="PF22725"/>
    </source>
</evidence>
<dbReference type="Gene3D" id="3.40.50.720">
    <property type="entry name" value="NAD(P)-binding Rossmann-like Domain"/>
    <property type="match status" value="1"/>
</dbReference>
<gene>
    <name evidence="3" type="ORF">AVDCRST_MAG82-2273</name>
</gene>
<dbReference type="Pfam" id="PF22725">
    <property type="entry name" value="GFO_IDH_MocA_C3"/>
    <property type="match status" value="1"/>
</dbReference>
<protein>
    <submittedName>
        <fullName evidence="3">Oxidoreductase domain protein</fullName>
    </submittedName>
</protein>
<dbReference type="SUPFAM" id="SSF55347">
    <property type="entry name" value="Glyceraldehyde-3-phosphate dehydrogenase-like, C-terminal domain"/>
    <property type="match status" value="1"/>
</dbReference>
<dbReference type="InterPro" id="IPR036291">
    <property type="entry name" value="NAD(P)-bd_dom_sf"/>
</dbReference>
<accession>A0A6J4Q8E1</accession>
<evidence type="ECO:0000259" key="1">
    <source>
        <dbReference type="Pfam" id="PF01408"/>
    </source>
</evidence>
<dbReference type="SUPFAM" id="SSF51735">
    <property type="entry name" value="NAD(P)-binding Rossmann-fold domains"/>
    <property type="match status" value="1"/>
</dbReference>
<sequence length="370" mass="38428">MLTSGARRAQRADTLRFGILGCGVIGPHHARAIAGLDSAQLVAAADADPGRARKLAGEHGCAPFPSLEDMLSGADLDAVCVCTPSGLHAGDAIAALEAGKHVVIEKPVDVTLEAADRLLEAQRATGRKVAVVSQHRFDAATLAVRDAISRGGFGRLTSGSAEVRWWRPQAYYDSGGWRGTRKLDGGGALINQSIHSIDLLQWLMGPVVEVTAYTGLLAHERIEVEDTATAILKFEGGALGTIVATTAAYPGLTARIAVHGDRGSAIIDDDELRYFHAGGGGDAHGAAGNQAGQVMERFGGGATGTGAGADPGSLSMAHRAQIQDFIEAVREGREPLVNVEEGRKPIAIIAAIYESALTGGPVRVEDQKGL</sequence>
<organism evidence="3">
    <name type="scientific">uncultured Rubrobacteraceae bacterium</name>
    <dbReference type="NCBI Taxonomy" id="349277"/>
    <lineage>
        <taxon>Bacteria</taxon>
        <taxon>Bacillati</taxon>
        <taxon>Actinomycetota</taxon>
        <taxon>Rubrobacteria</taxon>
        <taxon>Rubrobacterales</taxon>
        <taxon>Rubrobacteraceae</taxon>
        <taxon>environmental samples</taxon>
    </lineage>
</organism>
<feature type="domain" description="Gfo/Idh/MocA-like oxidoreductase N-terminal" evidence="1">
    <location>
        <begin position="15"/>
        <end position="131"/>
    </location>
</feature>
<dbReference type="AlphaFoldDB" id="A0A6J4Q8E1"/>